<gene>
    <name evidence="1" type="ORF">HMPREF3195_01354</name>
</gene>
<protein>
    <submittedName>
        <fullName evidence="1">Uncharacterized protein</fullName>
    </submittedName>
</protein>
<dbReference type="EMBL" id="LSQZ01000069">
    <property type="protein sequence ID" value="KXI11527.1"/>
    <property type="molecule type" value="Genomic_DNA"/>
</dbReference>
<dbReference type="AlphaFoldDB" id="A0A135YQ66"/>
<reference evidence="1 2" key="1">
    <citation type="submission" date="2016-02" db="EMBL/GenBank/DDBJ databases">
        <authorList>
            <person name="Wen L."/>
            <person name="He K."/>
            <person name="Yang H."/>
        </authorList>
    </citation>
    <scope>NUCLEOTIDE SEQUENCE [LARGE SCALE GENOMIC DNA]</scope>
    <source>
        <strain evidence="1 2">MJR8628A</strain>
    </source>
</reference>
<accession>A0A135YQ66</accession>
<dbReference type="PATRIC" id="fig|1261.5.peg.1357"/>
<proteinExistence type="predicted"/>
<comment type="caution">
    <text evidence="1">The sequence shown here is derived from an EMBL/GenBank/DDBJ whole genome shotgun (WGS) entry which is preliminary data.</text>
</comment>
<dbReference type="Proteomes" id="UP000070326">
    <property type="component" value="Unassembled WGS sequence"/>
</dbReference>
<evidence type="ECO:0000313" key="2">
    <source>
        <dbReference type="Proteomes" id="UP000070326"/>
    </source>
</evidence>
<name>A0A135YQ66_9FIRM</name>
<evidence type="ECO:0000313" key="1">
    <source>
        <dbReference type="EMBL" id="KXI11527.1"/>
    </source>
</evidence>
<dbReference type="RefSeq" id="WP_061101904.1">
    <property type="nucleotide sequence ID" value="NZ_KQ961832.1"/>
</dbReference>
<dbReference type="STRING" id="1261.HMPREF3195_01354"/>
<sequence>MANYIKKSPCQDCEDRELGCHSACSKYLSYREMNKEFYKKRMKAADISCYMHDEICKNIYKHGRTKHGF</sequence>
<organism evidence="1 2">
    <name type="scientific">Peptostreptococcus anaerobius</name>
    <dbReference type="NCBI Taxonomy" id="1261"/>
    <lineage>
        <taxon>Bacteria</taxon>
        <taxon>Bacillati</taxon>
        <taxon>Bacillota</taxon>
        <taxon>Clostridia</taxon>
        <taxon>Peptostreptococcales</taxon>
        <taxon>Peptostreptococcaceae</taxon>
        <taxon>Peptostreptococcus</taxon>
    </lineage>
</organism>